<keyword evidence="1" id="KW-0812">Transmembrane</keyword>
<evidence type="ECO:0000313" key="2">
    <source>
        <dbReference type="EMBL" id="KAL0106550.1"/>
    </source>
</evidence>
<dbReference type="Proteomes" id="UP001430953">
    <property type="component" value="Unassembled WGS sequence"/>
</dbReference>
<feature type="transmembrane region" description="Helical" evidence="1">
    <location>
        <begin position="41"/>
        <end position="63"/>
    </location>
</feature>
<keyword evidence="1" id="KW-0472">Membrane</keyword>
<keyword evidence="3" id="KW-1185">Reference proteome</keyword>
<comment type="caution">
    <text evidence="2">The sequence shown here is derived from an EMBL/GenBank/DDBJ whole genome shotgun (WGS) entry which is preliminary data.</text>
</comment>
<organism evidence="2 3">
    <name type="scientific">Cardiocondyla obscurior</name>
    <dbReference type="NCBI Taxonomy" id="286306"/>
    <lineage>
        <taxon>Eukaryota</taxon>
        <taxon>Metazoa</taxon>
        <taxon>Ecdysozoa</taxon>
        <taxon>Arthropoda</taxon>
        <taxon>Hexapoda</taxon>
        <taxon>Insecta</taxon>
        <taxon>Pterygota</taxon>
        <taxon>Neoptera</taxon>
        <taxon>Endopterygota</taxon>
        <taxon>Hymenoptera</taxon>
        <taxon>Apocrita</taxon>
        <taxon>Aculeata</taxon>
        <taxon>Formicoidea</taxon>
        <taxon>Formicidae</taxon>
        <taxon>Myrmicinae</taxon>
        <taxon>Cardiocondyla</taxon>
    </lineage>
</organism>
<evidence type="ECO:0000313" key="3">
    <source>
        <dbReference type="Proteomes" id="UP001430953"/>
    </source>
</evidence>
<accession>A0AAW2EUE7</accession>
<protein>
    <submittedName>
        <fullName evidence="2">Uncharacterized protein</fullName>
    </submittedName>
</protein>
<gene>
    <name evidence="2" type="ORF">PUN28_016327</name>
</gene>
<name>A0AAW2EUE7_9HYME</name>
<evidence type="ECO:0000256" key="1">
    <source>
        <dbReference type="SAM" id="Phobius"/>
    </source>
</evidence>
<reference evidence="2 3" key="1">
    <citation type="submission" date="2023-03" db="EMBL/GenBank/DDBJ databases">
        <title>High recombination rates correlate with genetic variation in Cardiocondyla obscurior ants.</title>
        <authorList>
            <person name="Errbii M."/>
        </authorList>
    </citation>
    <scope>NUCLEOTIDE SEQUENCE [LARGE SCALE GENOMIC DNA]</scope>
    <source>
        <strain evidence="2">Alpha-2009</strain>
        <tissue evidence="2">Whole body</tissue>
    </source>
</reference>
<sequence>MACDSDWLKTALDRSDWLRAVLVRSDWLSSYLRALIGSQRYITQPLVISNRIVSMLVLVLVLVGSSTRRLVAKTVYLFHEIFSKDVPQKSSKYCITTSDKCVTSEWIYLLVRASHDEWRHVFVESIEPIFMIEPVSRPYI</sequence>
<dbReference type="EMBL" id="JADYXP020000018">
    <property type="protein sequence ID" value="KAL0106550.1"/>
    <property type="molecule type" value="Genomic_DNA"/>
</dbReference>
<keyword evidence="1" id="KW-1133">Transmembrane helix</keyword>
<proteinExistence type="predicted"/>
<dbReference type="AlphaFoldDB" id="A0AAW2EUE7"/>